<accession>A0A2S7IT85</accession>
<dbReference type="PROSITE" id="PS51257">
    <property type="entry name" value="PROKAR_LIPOPROTEIN"/>
    <property type="match status" value="1"/>
</dbReference>
<sequence length="193" mass="20634">MISLKYILGFSLLMLALLACKTEMIDRLDAADMENGGYVRTVRPYPVLSGTFSFNKAAFATTAMRFTAEAITPDKGALFASYDLTVAFVDNTKTNGGNASVNATALKSIPASAFTKNDTTGYPRSIISVSATEAITALKLPTDSVNAGDYFELRGTMKLTTGQSFSSTNSGVNITGGAFYSSPFYYRVNVVQK</sequence>
<comment type="caution">
    <text evidence="1">The sequence shown here is derived from an EMBL/GenBank/DDBJ whole genome shotgun (WGS) entry which is preliminary data.</text>
</comment>
<dbReference type="OrthoDB" id="820612at2"/>
<dbReference type="RefSeq" id="WP_104713717.1">
    <property type="nucleotide sequence ID" value="NZ_PTRA01000001.1"/>
</dbReference>
<organism evidence="1 2">
    <name type="scientific">Siphonobacter curvatus</name>
    <dbReference type="NCBI Taxonomy" id="2094562"/>
    <lineage>
        <taxon>Bacteria</taxon>
        <taxon>Pseudomonadati</taxon>
        <taxon>Bacteroidota</taxon>
        <taxon>Cytophagia</taxon>
        <taxon>Cytophagales</taxon>
        <taxon>Cytophagaceae</taxon>
        <taxon>Siphonobacter</taxon>
    </lineage>
</organism>
<keyword evidence="2" id="KW-1185">Reference proteome</keyword>
<evidence type="ECO:0000313" key="2">
    <source>
        <dbReference type="Proteomes" id="UP000239590"/>
    </source>
</evidence>
<reference evidence="2" key="1">
    <citation type="submission" date="2018-02" db="EMBL/GenBank/DDBJ databases">
        <title>Genome sequencing of Solimonas sp. HR-BB.</title>
        <authorList>
            <person name="Lee Y."/>
            <person name="Jeon C.O."/>
        </authorList>
    </citation>
    <scope>NUCLEOTIDE SEQUENCE [LARGE SCALE GENOMIC DNA]</scope>
    <source>
        <strain evidence="2">HR-U</strain>
    </source>
</reference>
<dbReference type="AlphaFoldDB" id="A0A2S7IT85"/>
<protein>
    <submittedName>
        <fullName evidence="1">Uncharacterized protein</fullName>
    </submittedName>
</protein>
<gene>
    <name evidence="1" type="ORF">C5O19_15270</name>
</gene>
<proteinExistence type="predicted"/>
<dbReference type="EMBL" id="PTRA01000001">
    <property type="protein sequence ID" value="PQA60914.1"/>
    <property type="molecule type" value="Genomic_DNA"/>
</dbReference>
<evidence type="ECO:0000313" key="1">
    <source>
        <dbReference type="EMBL" id="PQA60914.1"/>
    </source>
</evidence>
<name>A0A2S7IT85_9BACT</name>
<dbReference type="Proteomes" id="UP000239590">
    <property type="component" value="Unassembled WGS sequence"/>
</dbReference>